<evidence type="ECO:0000259" key="1">
    <source>
        <dbReference type="SMART" id="SM00850"/>
    </source>
</evidence>
<dbReference type="InterPro" id="IPR007492">
    <property type="entry name" value="LytTR_DNA-bd_dom"/>
</dbReference>
<dbReference type="Proteomes" id="UP001580430">
    <property type="component" value="Unassembled WGS sequence"/>
</dbReference>
<dbReference type="RefSeq" id="WP_375520215.1">
    <property type="nucleotide sequence ID" value="NZ_JBHIRY010000009.1"/>
</dbReference>
<sequence>MLSLAVHQDIKGMTGIKNIPISSILYISSRDRDRVAVHTSDNTYYMIGTLIYWENVLNNSGYHFLNVDRSNTINVDNVVCVNEIFKDAYFEHNKTKASKKCPIASHRYEAIVRELKVLKQDIVII</sequence>
<name>A0ABV5C0N1_9BACL</name>
<dbReference type="SMART" id="SM00850">
    <property type="entry name" value="LytTR"/>
    <property type="match status" value="1"/>
</dbReference>
<organism evidence="2 3">
    <name type="scientific">Paenibacillus medicaginis</name>
    <dbReference type="NCBI Taxonomy" id="1470560"/>
    <lineage>
        <taxon>Bacteria</taxon>
        <taxon>Bacillati</taxon>
        <taxon>Bacillota</taxon>
        <taxon>Bacilli</taxon>
        <taxon>Bacillales</taxon>
        <taxon>Paenibacillaceae</taxon>
        <taxon>Paenibacillus</taxon>
    </lineage>
</organism>
<dbReference type="Gene3D" id="2.40.50.1020">
    <property type="entry name" value="LytTr DNA-binding domain"/>
    <property type="match status" value="1"/>
</dbReference>
<reference evidence="2 3" key="1">
    <citation type="submission" date="2024-09" db="EMBL/GenBank/DDBJ databases">
        <title>Paenibacillus zeirhizospherea sp. nov., isolated from surface of the maize (Zea mays) roots in a horticulture field, Hungary.</title>
        <authorList>
            <person name="Marton D."/>
            <person name="Farkas M."/>
            <person name="Bedics A."/>
            <person name="Toth E."/>
            <person name="Tancsics A."/>
            <person name="Boka K."/>
            <person name="Marati G."/>
            <person name="Kriszt B."/>
            <person name="Cserhati M."/>
        </authorList>
    </citation>
    <scope>NUCLEOTIDE SEQUENCE [LARGE SCALE GENOMIC DNA]</scope>
    <source>
        <strain evidence="2 3">JCM 18446</strain>
    </source>
</reference>
<keyword evidence="2" id="KW-0238">DNA-binding</keyword>
<feature type="domain" description="HTH LytTR-type" evidence="1">
    <location>
        <begin position="14"/>
        <end position="117"/>
    </location>
</feature>
<keyword evidence="3" id="KW-1185">Reference proteome</keyword>
<dbReference type="EMBL" id="JBHIRY010000009">
    <property type="protein sequence ID" value="MFB5761069.1"/>
    <property type="molecule type" value="Genomic_DNA"/>
</dbReference>
<proteinExistence type="predicted"/>
<evidence type="ECO:0000313" key="3">
    <source>
        <dbReference type="Proteomes" id="UP001580430"/>
    </source>
</evidence>
<accession>A0ABV5C0N1</accession>
<protein>
    <submittedName>
        <fullName evidence="2">LytTR family transcriptional regulator DNA-binding domain-containing protein</fullName>
    </submittedName>
</protein>
<gene>
    <name evidence="2" type="ORF">ACE5LO_11775</name>
</gene>
<dbReference type="Pfam" id="PF04397">
    <property type="entry name" value="LytTR"/>
    <property type="match status" value="1"/>
</dbReference>
<comment type="caution">
    <text evidence="2">The sequence shown here is derived from an EMBL/GenBank/DDBJ whole genome shotgun (WGS) entry which is preliminary data.</text>
</comment>
<dbReference type="GO" id="GO:0003677">
    <property type="term" value="F:DNA binding"/>
    <property type="evidence" value="ECO:0007669"/>
    <property type="project" value="UniProtKB-KW"/>
</dbReference>
<evidence type="ECO:0000313" key="2">
    <source>
        <dbReference type="EMBL" id="MFB5761069.1"/>
    </source>
</evidence>